<gene>
    <name evidence="2" type="primary">SI:CH211-214J8.12</name>
</gene>
<dbReference type="InterPro" id="IPR032675">
    <property type="entry name" value="LRR_dom_sf"/>
</dbReference>
<dbReference type="GO" id="GO:0031146">
    <property type="term" value="P:SCF-dependent proteasomal ubiquitin-dependent protein catabolic process"/>
    <property type="evidence" value="ECO:0007669"/>
    <property type="project" value="TreeGrafter"/>
</dbReference>
<dbReference type="EMBL" id="AFYH01202556">
    <property type="status" value="NOT_ANNOTATED_CDS"/>
    <property type="molecule type" value="Genomic_DNA"/>
</dbReference>
<dbReference type="HOGENOM" id="CLU_038113_0_0_1"/>
<name>H3AM69_LATCH</name>
<keyword evidence="3" id="KW-1185">Reference proteome</keyword>
<feature type="domain" description="F-box/LRR-repeat protein 15-like leucin rich repeat" evidence="1">
    <location>
        <begin position="79"/>
        <end position="182"/>
    </location>
</feature>
<reference evidence="2" key="3">
    <citation type="submission" date="2025-09" db="UniProtKB">
        <authorList>
            <consortium name="Ensembl"/>
        </authorList>
    </citation>
    <scope>IDENTIFICATION</scope>
</reference>
<reference evidence="2" key="2">
    <citation type="submission" date="2025-08" db="UniProtKB">
        <authorList>
            <consortium name="Ensembl"/>
        </authorList>
    </citation>
    <scope>IDENTIFICATION</scope>
</reference>
<evidence type="ECO:0000313" key="3">
    <source>
        <dbReference type="Proteomes" id="UP000008672"/>
    </source>
</evidence>
<dbReference type="SMART" id="SM00367">
    <property type="entry name" value="LRR_CC"/>
    <property type="match status" value="3"/>
</dbReference>
<proteinExistence type="predicted"/>
<sequence length="521" mass="58885">MPKKKSIPSLKSLCLNNVVDNMKTLWAKDYSENYLDQYQFLYIQGPFNDLTGGLVQELLRRLGETHRLNRAYLHLLLVPHLTQLSLRSCCGLVSNAICQLIAARCKNLLALDLCGCSRVQSSVLVDLIEGLPSLRKLDLSGTQCTTQVLSAVGSTCRELRELSISECKQVTSAGLVHLAYDQTRGTFNCSQLRTLVATGVEPKGDSTGFVKAVVFLLLALPSLEYFAVGYLIHALHLIQGQQFAQCGDFTDIALKLKRLNDVGEHLLPLLISLCKQVVEVTILCNDEPNFGWNLSSWKNLTHLTVQCTGTNGRPLSEMAIALEELGPNLQHLSLHNFRHEDETSLSTILRRCPNLRVFSTYLSSPQEEDGYEVVQDEEDEDDLLLVYLGHTFKHLRQFNLVLMDTFKTLPRQNEVFLKSTLVSLLRASPKLEKLSLICIPFPLDKVFQKVLEAPMPVFGNLRELSLENSNVSRATIHSLMNEDNQLALMHLVQCQNIYRRDYDQFLQVIKQKKFELQINWP</sequence>
<protein>
    <recommendedName>
        <fullName evidence="1">F-box/LRR-repeat protein 15-like leucin rich repeat domain-containing protein</fullName>
    </recommendedName>
</protein>
<dbReference type="PANTHER" id="PTHR13318">
    <property type="entry name" value="PARTNER OF PAIRED, ISOFORM B-RELATED"/>
    <property type="match status" value="1"/>
</dbReference>
<dbReference type="Ensembl" id="ENSLACT00000010820.1">
    <property type="protein sequence ID" value="ENSLACP00000010740.1"/>
    <property type="gene ID" value="ENSLACG00000009457.1"/>
</dbReference>
<dbReference type="SUPFAM" id="SSF52047">
    <property type="entry name" value="RNI-like"/>
    <property type="match status" value="1"/>
</dbReference>
<dbReference type="InterPro" id="IPR057207">
    <property type="entry name" value="FBXL15_LRR"/>
</dbReference>
<dbReference type="Gene3D" id="3.80.10.10">
    <property type="entry name" value="Ribonuclease Inhibitor"/>
    <property type="match status" value="1"/>
</dbReference>
<dbReference type="InterPro" id="IPR006553">
    <property type="entry name" value="Leu-rich_rpt_Cys-con_subtyp"/>
</dbReference>
<reference evidence="3" key="1">
    <citation type="submission" date="2011-08" db="EMBL/GenBank/DDBJ databases">
        <title>The draft genome of Latimeria chalumnae.</title>
        <authorList>
            <person name="Di Palma F."/>
            <person name="Alfoldi J."/>
            <person name="Johnson J."/>
            <person name="Berlin A."/>
            <person name="Gnerre S."/>
            <person name="Jaffe D."/>
            <person name="MacCallum I."/>
            <person name="Young S."/>
            <person name="Walker B.J."/>
            <person name="Lander E."/>
            <person name="Lindblad-Toh K."/>
        </authorList>
    </citation>
    <scope>NUCLEOTIDE SEQUENCE [LARGE SCALE GENOMIC DNA]</scope>
    <source>
        <strain evidence="3">Wild caught</strain>
    </source>
</reference>
<dbReference type="PANTHER" id="PTHR13318:SF247">
    <property type="entry name" value="GH16156P"/>
    <property type="match status" value="1"/>
</dbReference>
<evidence type="ECO:0000259" key="1">
    <source>
        <dbReference type="Pfam" id="PF25372"/>
    </source>
</evidence>
<dbReference type="Pfam" id="PF25372">
    <property type="entry name" value="DUF7885"/>
    <property type="match status" value="1"/>
</dbReference>
<dbReference type="AlphaFoldDB" id="H3AM69"/>
<evidence type="ECO:0000313" key="2">
    <source>
        <dbReference type="Ensembl" id="ENSLACP00000010740.1"/>
    </source>
</evidence>
<dbReference type="Bgee" id="ENSLACG00000009457">
    <property type="expression patterns" value="Expressed in chordate pharynx"/>
</dbReference>
<dbReference type="GO" id="GO:0019005">
    <property type="term" value="C:SCF ubiquitin ligase complex"/>
    <property type="evidence" value="ECO:0007669"/>
    <property type="project" value="TreeGrafter"/>
</dbReference>
<accession>H3AM69</accession>
<dbReference type="EMBL" id="AFYH01202557">
    <property type="status" value="NOT_ANNOTATED_CDS"/>
    <property type="molecule type" value="Genomic_DNA"/>
</dbReference>
<dbReference type="GeneTree" id="ENSGT00610000087464"/>
<organism evidence="2 3">
    <name type="scientific">Latimeria chalumnae</name>
    <name type="common">Coelacanth</name>
    <dbReference type="NCBI Taxonomy" id="7897"/>
    <lineage>
        <taxon>Eukaryota</taxon>
        <taxon>Metazoa</taxon>
        <taxon>Chordata</taxon>
        <taxon>Craniata</taxon>
        <taxon>Vertebrata</taxon>
        <taxon>Euteleostomi</taxon>
        <taxon>Coelacanthiformes</taxon>
        <taxon>Coelacanthidae</taxon>
        <taxon>Latimeria</taxon>
    </lineage>
</organism>
<dbReference type="Proteomes" id="UP000008672">
    <property type="component" value="Unassembled WGS sequence"/>
</dbReference>